<accession>A0ABM5KS50</accession>
<reference evidence="3" key="1">
    <citation type="submission" date="2025-05" db="UniProtKB">
        <authorList>
            <consortium name="EnsemblMetazoa"/>
        </authorList>
    </citation>
    <scope>IDENTIFICATION</scope>
</reference>
<protein>
    <submittedName>
        <fullName evidence="3">Uncharacterized protein</fullName>
    </submittedName>
</protein>
<dbReference type="Pfam" id="PF00167">
    <property type="entry name" value="FGF"/>
    <property type="match status" value="3"/>
</dbReference>
<feature type="region of interest" description="Disordered" evidence="2">
    <location>
        <begin position="196"/>
        <end position="225"/>
    </location>
</feature>
<dbReference type="Proteomes" id="UP001652700">
    <property type="component" value="Unplaced"/>
</dbReference>
<evidence type="ECO:0000256" key="2">
    <source>
        <dbReference type="SAM" id="MobiDB-lite"/>
    </source>
</evidence>
<dbReference type="InterPro" id="IPR056378">
    <property type="entry name" value="Let-756-like_FGF"/>
</dbReference>
<evidence type="ECO:0000313" key="4">
    <source>
        <dbReference type="Proteomes" id="UP001652700"/>
    </source>
</evidence>
<dbReference type="InterPro" id="IPR002209">
    <property type="entry name" value="Fibroblast_GF_fam"/>
</dbReference>
<proteinExistence type="inferred from homology"/>
<sequence>MEFKAAINSMQMSGNLYENWKFFIQRFKNYLQATELTKKPEITQCAQLLQLIGDEGFKIYNTFKFSTEEKDKLELLIKKFEAHFKPKSNVSNARYCLFTRKQEEGESVDKFITDIINKAKNCELENLEDSLIKTCITCGVADETMRQRLLEEDEMSLEKAINLCKSIESSKIQSEKMKSEEVHHVKKRNFNKKYENREQWEDRRVNPTHSKSQDGQFNGKSGSSSGCSRCGMEHRGQPCKAYKAKCLVNTKNSSFDDDFMINFEVNKRKLSCRLDTGAMANVISINKLNSLEVNVELQKTNCRLTTFSDETLRVIGKCSLECKYKDNMYNIMFYVVEINSPTTMSHNDRLILNRIRLWCNGYNLTIRSNGEVLGTDDDSDPDNMIEISFREEDNLIRLLGTNSQLYVCFDDKGQLYGEKDAKNPGTLFMETVNASYSTFQTTLGAKSWFIGIRKNGKPKPGKRTGEAQKDTRFLLRKLMTDHHELRMSHDDRPLANRVRLCCNGYNLAIRSNGEILGSDDVSDPDSIIEITSGGDDNLVRLLGNNSRMYVCFDDSGQLYGEKDPNNPGTIFKEAFIDSYSTFQSTLGSKSWFLGIQRNGKPKPGKKSGKTEKDKRFLLRKVVISHNDPEFSNHVRLWCKGYNLTIRSNGEVLGTDDDSDPDSKIEISYAEEFNRVRLLGTNSQLYVCFDDNGQLYGEKDPQNPGTIFIEAYISSYSTFQSTLGSKSWFIGLRRNGKPKPGKKTFKTQKGTQFLLRNVL</sequence>
<evidence type="ECO:0000256" key="1">
    <source>
        <dbReference type="ARBA" id="ARBA00007936"/>
    </source>
</evidence>
<feature type="compositionally biased region" description="Basic and acidic residues" evidence="2">
    <location>
        <begin position="196"/>
        <end position="205"/>
    </location>
</feature>
<dbReference type="SMART" id="SM00442">
    <property type="entry name" value="FGF"/>
    <property type="match status" value="3"/>
</dbReference>
<dbReference type="RefSeq" id="XP_050513022.1">
    <property type="nucleotide sequence ID" value="XM_050657065.1"/>
</dbReference>
<dbReference type="InterPro" id="IPR008996">
    <property type="entry name" value="IL1/FGF"/>
</dbReference>
<evidence type="ECO:0000313" key="3">
    <source>
        <dbReference type="EnsemblMetazoa" id="XP_050513022.1"/>
    </source>
</evidence>
<dbReference type="EnsemblMetazoa" id="XM_050657065.1">
    <property type="protein sequence ID" value="XP_050513022.1"/>
    <property type="gene ID" value="LOC114329045"/>
</dbReference>
<dbReference type="SUPFAM" id="SSF50353">
    <property type="entry name" value="Cytokine"/>
    <property type="match status" value="3"/>
</dbReference>
<dbReference type="CDD" id="cd05481">
    <property type="entry name" value="retropepsin_like_LTR_1"/>
    <property type="match status" value="1"/>
</dbReference>
<comment type="similarity">
    <text evidence="1">Belongs to the heparin-binding growth factors family.</text>
</comment>
<feature type="compositionally biased region" description="Polar residues" evidence="2">
    <location>
        <begin position="207"/>
        <end position="218"/>
    </location>
</feature>
<name>A0ABM5KS50_DIAVI</name>
<dbReference type="PANTHER" id="PTHR11486">
    <property type="entry name" value="FIBROBLAST GROWTH FACTOR"/>
    <property type="match status" value="1"/>
</dbReference>
<organism evidence="3 4">
    <name type="scientific">Diabrotica virgifera virgifera</name>
    <name type="common">western corn rootworm</name>
    <dbReference type="NCBI Taxonomy" id="50390"/>
    <lineage>
        <taxon>Eukaryota</taxon>
        <taxon>Metazoa</taxon>
        <taxon>Ecdysozoa</taxon>
        <taxon>Arthropoda</taxon>
        <taxon>Hexapoda</taxon>
        <taxon>Insecta</taxon>
        <taxon>Pterygota</taxon>
        <taxon>Neoptera</taxon>
        <taxon>Endopterygota</taxon>
        <taxon>Coleoptera</taxon>
        <taxon>Polyphaga</taxon>
        <taxon>Cucujiformia</taxon>
        <taxon>Chrysomeloidea</taxon>
        <taxon>Chrysomelidae</taxon>
        <taxon>Galerucinae</taxon>
        <taxon>Diabroticina</taxon>
        <taxon>Diabroticites</taxon>
        <taxon>Diabrotica</taxon>
    </lineage>
</organism>
<dbReference type="Gene3D" id="2.80.10.50">
    <property type="match status" value="3"/>
</dbReference>
<dbReference type="GeneID" id="114329045"/>
<keyword evidence="4" id="KW-1185">Reference proteome</keyword>
<dbReference type="CDD" id="cd00058">
    <property type="entry name" value="beta-trefoil_FGF"/>
    <property type="match status" value="3"/>
</dbReference>